<dbReference type="Gene3D" id="3.40.630.30">
    <property type="match status" value="1"/>
</dbReference>
<name>A0A444H6I5_9FLAO</name>
<accession>A0A444H6I5</accession>
<evidence type="ECO:0000259" key="1">
    <source>
        <dbReference type="PROSITE" id="PS51729"/>
    </source>
</evidence>
<dbReference type="Pfam" id="PF14542">
    <property type="entry name" value="Acetyltransf_CG"/>
    <property type="match status" value="1"/>
</dbReference>
<dbReference type="SUPFAM" id="SSF55729">
    <property type="entry name" value="Acyl-CoA N-acyltransferases (Nat)"/>
    <property type="match status" value="1"/>
</dbReference>
<proteinExistence type="predicted"/>
<protein>
    <submittedName>
        <fullName evidence="2">N-acetyltransferase</fullName>
    </submittedName>
</protein>
<dbReference type="InterPro" id="IPR016181">
    <property type="entry name" value="Acyl_CoA_acyltransferase"/>
</dbReference>
<dbReference type="Proteomes" id="UP000287527">
    <property type="component" value="Unassembled WGS sequence"/>
</dbReference>
<keyword evidence="2" id="KW-0808">Transferase</keyword>
<reference evidence="2 3" key="1">
    <citation type="submission" date="2019-01" db="EMBL/GenBank/DDBJ databases">
        <title>Flavobacterium sp. nov.,isolated from freshwater.</title>
        <authorList>
            <person name="Zhang R."/>
            <person name="Du Z.-J."/>
        </authorList>
    </citation>
    <scope>NUCLEOTIDE SEQUENCE [LARGE SCALE GENOMIC DNA]</scope>
    <source>
        <strain evidence="2 3">1E403</strain>
    </source>
</reference>
<gene>
    <name evidence="2" type="ORF">EPI11_12690</name>
</gene>
<dbReference type="GO" id="GO:0016740">
    <property type="term" value="F:transferase activity"/>
    <property type="evidence" value="ECO:0007669"/>
    <property type="project" value="UniProtKB-KW"/>
</dbReference>
<sequence length="91" mass="10329">MEIERFDDGKKGHFKAVENDVEAGLMTYVWAGEGKIIIDHTEGNPEFKGVGIKMLNKVVDYARENNVKIIPLCPFAKKMFDRTESIRDVLA</sequence>
<evidence type="ECO:0000313" key="3">
    <source>
        <dbReference type="Proteomes" id="UP000287527"/>
    </source>
</evidence>
<feature type="domain" description="N-acetyltransferase" evidence="1">
    <location>
        <begin position="6"/>
        <end position="91"/>
    </location>
</feature>
<organism evidence="2 3">
    <name type="scientific">Flavobacterium cerinum</name>
    <dbReference type="NCBI Taxonomy" id="2502784"/>
    <lineage>
        <taxon>Bacteria</taxon>
        <taxon>Pseudomonadati</taxon>
        <taxon>Bacteroidota</taxon>
        <taxon>Flavobacteriia</taxon>
        <taxon>Flavobacteriales</taxon>
        <taxon>Flavobacteriaceae</taxon>
        <taxon>Flavobacterium</taxon>
    </lineage>
</organism>
<evidence type="ECO:0000313" key="2">
    <source>
        <dbReference type="EMBL" id="RWW98779.1"/>
    </source>
</evidence>
<comment type="caution">
    <text evidence="2">The sequence shown here is derived from an EMBL/GenBank/DDBJ whole genome shotgun (WGS) entry which is preliminary data.</text>
</comment>
<keyword evidence="3" id="KW-1185">Reference proteome</keyword>
<dbReference type="EMBL" id="SBII01000009">
    <property type="protein sequence ID" value="RWW98779.1"/>
    <property type="molecule type" value="Genomic_DNA"/>
</dbReference>
<dbReference type="InterPro" id="IPR031165">
    <property type="entry name" value="GNAT_YJDJ"/>
</dbReference>
<dbReference type="PROSITE" id="PS51729">
    <property type="entry name" value="GNAT_YJDJ"/>
    <property type="match status" value="1"/>
</dbReference>
<dbReference type="OrthoDB" id="9793389at2"/>
<dbReference type="AlphaFoldDB" id="A0A444H6I5"/>
<dbReference type="RefSeq" id="WP_128390355.1">
    <property type="nucleotide sequence ID" value="NZ_SBII01000009.1"/>
</dbReference>